<organism evidence="2 3">
    <name type="scientific">Streptomyces thinghirensis</name>
    <dbReference type="NCBI Taxonomy" id="551547"/>
    <lineage>
        <taxon>Bacteria</taxon>
        <taxon>Bacillati</taxon>
        <taxon>Actinomycetota</taxon>
        <taxon>Actinomycetes</taxon>
        <taxon>Kitasatosporales</taxon>
        <taxon>Streptomycetaceae</taxon>
        <taxon>Streptomyces</taxon>
    </lineage>
</organism>
<evidence type="ECO:0000256" key="1">
    <source>
        <dbReference type="SAM" id="MobiDB-lite"/>
    </source>
</evidence>
<feature type="region of interest" description="Disordered" evidence="1">
    <location>
        <begin position="1"/>
        <end position="22"/>
    </location>
</feature>
<reference evidence="3" key="1">
    <citation type="journal article" date="2019" name="Int. J. Syst. Evol. Microbiol.">
        <title>The Global Catalogue of Microorganisms (GCM) 10K type strain sequencing project: providing services to taxonomists for standard genome sequencing and annotation.</title>
        <authorList>
            <consortium name="The Broad Institute Genomics Platform"/>
            <consortium name="The Broad Institute Genome Sequencing Center for Infectious Disease"/>
            <person name="Wu L."/>
            <person name="Ma J."/>
        </authorList>
    </citation>
    <scope>NUCLEOTIDE SEQUENCE [LARGE SCALE GENOMIC DNA]</scope>
    <source>
        <strain evidence="3">JCM 18306</strain>
    </source>
</reference>
<evidence type="ECO:0000313" key="2">
    <source>
        <dbReference type="EMBL" id="GAA5211994.1"/>
    </source>
</evidence>
<sequence>MLGKCESMFEGPPDGEEVPSSSVEAAGMTLDTPQGRRHRLTIAAARRGASAAVGDVVRQADLLSQQPVESTGCRVWPREATAREPVRVWIPTWRTYPF</sequence>
<dbReference type="Proteomes" id="UP001499878">
    <property type="component" value="Unassembled WGS sequence"/>
</dbReference>
<name>A0ABP9T9I5_9ACTN</name>
<protein>
    <submittedName>
        <fullName evidence="2">Uncharacterized protein</fullName>
    </submittedName>
</protein>
<keyword evidence="3" id="KW-1185">Reference proteome</keyword>
<comment type="caution">
    <text evidence="2">The sequence shown here is derived from an EMBL/GenBank/DDBJ whole genome shotgun (WGS) entry which is preliminary data.</text>
</comment>
<evidence type="ECO:0000313" key="3">
    <source>
        <dbReference type="Proteomes" id="UP001499878"/>
    </source>
</evidence>
<accession>A0ABP9T9I5</accession>
<gene>
    <name evidence="2" type="ORF">GCM10023323_46020</name>
</gene>
<proteinExistence type="predicted"/>
<dbReference type="EMBL" id="BAABJR010000011">
    <property type="protein sequence ID" value="GAA5211994.1"/>
    <property type="molecule type" value="Genomic_DNA"/>
</dbReference>